<feature type="region of interest" description="Disordered" evidence="1">
    <location>
        <begin position="231"/>
        <end position="291"/>
    </location>
</feature>
<feature type="compositionally biased region" description="Acidic residues" evidence="1">
    <location>
        <begin position="679"/>
        <end position="688"/>
    </location>
</feature>
<feature type="compositionally biased region" description="Basic and acidic residues" evidence="1">
    <location>
        <begin position="689"/>
        <end position="699"/>
    </location>
</feature>
<feature type="compositionally biased region" description="Basic and acidic residues" evidence="1">
    <location>
        <begin position="560"/>
        <end position="596"/>
    </location>
</feature>
<gene>
    <name evidence="2" type="ORF">POLS_LOCUS8863</name>
</gene>
<organism evidence="2 3">
    <name type="scientific">Penicillium olsonii</name>
    <dbReference type="NCBI Taxonomy" id="99116"/>
    <lineage>
        <taxon>Eukaryota</taxon>
        <taxon>Fungi</taxon>
        <taxon>Dikarya</taxon>
        <taxon>Ascomycota</taxon>
        <taxon>Pezizomycotina</taxon>
        <taxon>Eurotiomycetes</taxon>
        <taxon>Eurotiomycetidae</taxon>
        <taxon>Eurotiales</taxon>
        <taxon>Aspergillaceae</taxon>
        <taxon>Penicillium</taxon>
    </lineage>
</organism>
<keyword evidence="3" id="KW-1185">Reference proteome</keyword>
<protein>
    <submittedName>
        <fullName evidence="2">Uncharacterized protein</fullName>
    </submittedName>
</protein>
<feature type="region of interest" description="Disordered" evidence="1">
    <location>
        <begin position="147"/>
        <end position="170"/>
    </location>
</feature>
<dbReference type="Gene3D" id="1.20.5.320">
    <property type="entry name" value="6-Phosphogluconate Dehydrogenase, domain 3"/>
    <property type="match status" value="1"/>
</dbReference>
<feature type="region of interest" description="Disordered" evidence="1">
    <location>
        <begin position="314"/>
        <end position="350"/>
    </location>
</feature>
<dbReference type="OrthoDB" id="4368880at2759"/>
<proteinExistence type="predicted"/>
<feature type="region of interest" description="Disordered" evidence="1">
    <location>
        <begin position="541"/>
        <end position="699"/>
    </location>
</feature>
<dbReference type="AlphaFoldDB" id="A0A9W4ICH8"/>
<evidence type="ECO:0000256" key="1">
    <source>
        <dbReference type="SAM" id="MobiDB-lite"/>
    </source>
</evidence>
<reference evidence="2" key="1">
    <citation type="submission" date="2021-07" db="EMBL/GenBank/DDBJ databases">
        <authorList>
            <person name="Branca A.L. A."/>
        </authorList>
    </citation>
    <scope>NUCLEOTIDE SEQUENCE</scope>
</reference>
<evidence type="ECO:0000313" key="3">
    <source>
        <dbReference type="Proteomes" id="UP001153618"/>
    </source>
</evidence>
<accession>A0A9W4ICH8</accession>
<dbReference type="EMBL" id="CAJVOS010000072">
    <property type="protein sequence ID" value="CAG8255130.1"/>
    <property type="molecule type" value="Genomic_DNA"/>
</dbReference>
<sequence>MDNPTRHRAYRTVHLNRAISLSYQLRDYFSNPQRPHQHLNTTSLQDQTYYFVVKFDEPLLSARQWLSDWALESVKPLKKSIREFGKAVERCPAADIKSLPREPDNNNTEAEAEPELLFAASTATEPLVLTPIQRVFDTFRTPRFLAYREPQRSRSSSPAPLPPMSYGERHQSRAISPIQLPPFRVPTLHFPAPQENVESDWPSHSYGKQHQSQAASPIQPIPFQIPTWAVPRPSTPDVTSTPLRQMSESNGVAGNTGIGPGSNTAPLRHEGIGPDNNTVPPGQDAPEAEVEAPGFNPTQMRQLAQMIHEIMNTSTTGSERQGPPGPPGPQGPAGVPGENGQHGISAMPGRPSWKTDEVGYFAPDNTAKQHVRAYKGTTFYLNVYVFLNQVRSIVALKTDEVVRTNLQACLREAAQAWYSSELSEQDRLILRTFPCDSEFGWFTMLEKRFKPRAASAMAELMSSSYSWTDVRNALPASAWAQTVLRHAHAAGISGVTQQLQLAWTHLDPSLQRDIPEPSNGTTVAAFMAQLDQRYGQWFDMTRARRDRRTSNNDRSTPQRWPRDDARQGRDRRTYNSYPDRARPNNRGDRANNDRIGYRTNARNIQNDDNIRSNDQNDRANKGRDYRSPRERNTAYIADTNEEDQPEQIGQDEVLAGQVQADWERQYDQPYDECPPWDNQDPEDDDYDNDRDHGRPFREF</sequence>
<evidence type="ECO:0000313" key="2">
    <source>
        <dbReference type="EMBL" id="CAG8255130.1"/>
    </source>
</evidence>
<comment type="caution">
    <text evidence="2">The sequence shown here is derived from an EMBL/GenBank/DDBJ whole genome shotgun (WGS) entry which is preliminary data.</text>
</comment>
<feature type="compositionally biased region" description="Basic and acidic residues" evidence="1">
    <location>
        <begin position="608"/>
        <end position="632"/>
    </location>
</feature>
<dbReference type="Proteomes" id="UP001153618">
    <property type="component" value="Unassembled WGS sequence"/>
</dbReference>
<name>A0A9W4ICH8_PENOL</name>
<feature type="compositionally biased region" description="Polar residues" evidence="1">
    <location>
        <begin position="236"/>
        <end position="253"/>
    </location>
</feature>
<feature type="compositionally biased region" description="Polar residues" evidence="1">
    <location>
        <begin position="206"/>
        <end position="216"/>
    </location>
</feature>
<feature type="region of interest" description="Disordered" evidence="1">
    <location>
        <begin position="196"/>
        <end position="216"/>
    </location>
</feature>